<evidence type="ECO:0000313" key="8">
    <source>
        <dbReference type="RefSeq" id="XP_034255305.1"/>
    </source>
</evidence>
<dbReference type="GeneID" id="117653617"/>
<proteinExistence type="inferred from homology"/>
<keyword evidence="5" id="KW-0732">Signal</keyword>
<keyword evidence="3" id="KW-0378">Hydrolase</keyword>
<name>A0A6P9ACU9_THRPL</name>
<dbReference type="PANTHER" id="PTHR12606">
    <property type="entry name" value="SENTRIN/SUMO-SPECIFIC PROTEASE"/>
    <property type="match status" value="1"/>
</dbReference>
<reference evidence="8" key="1">
    <citation type="submission" date="2025-08" db="UniProtKB">
        <authorList>
            <consortium name="RefSeq"/>
        </authorList>
    </citation>
    <scope>IDENTIFICATION</scope>
    <source>
        <tissue evidence="8">Total insect</tissue>
    </source>
</reference>
<feature type="signal peptide" evidence="5">
    <location>
        <begin position="1"/>
        <end position="19"/>
    </location>
</feature>
<dbReference type="GO" id="GO:0003676">
    <property type="term" value="F:nucleic acid binding"/>
    <property type="evidence" value="ECO:0007669"/>
    <property type="project" value="InterPro"/>
</dbReference>
<dbReference type="PROSITE" id="PS50600">
    <property type="entry name" value="ULP_PROTEASE"/>
    <property type="match status" value="1"/>
</dbReference>
<protein>
    <submittedName>
        <fullName evidence="8">Uncharacterized protein LOC117653617</fullName>
    </submittedName>
</protein>
<keyword evidence="7" id="KW-1185">Reference proteome</keyword>
<feature type="chain" id="PRO_5027536331" evidence="5">
    <location>
        <begin position="20"/>
        <end position="539"/>
    </location>
</feature>
<dbReference type="InterPro" id="IPR038765">
    <property type="entry name" value="Papain-like_cys_pep_sf"/>
</dbReference>
<evidence type="ECO:0000256" key="3">
    <source>
        <dbReference type="ARBA" id="ARBA00022801"/>
    </source>
</evidence>
<dbReference type="GO" id="GO:0006508">
    <property type="term" value="P:proteolysis"/>
    <property type="evidence" value="ECO:0007669"/>
    <property type="project" value="UniProtKB-KW"/>
</dbReference>
<evidence type="ECO:0000256" key="5">
    <source>
        <dbReference type="SAM" id="SignalP"/>
    </source>
</evidence>
<comment type="similarity">
    <text evidence="1">Belongs to the peptidase C48 family.</text>
</comment>
<keyword evidence="2" id="KW-0645">Protease</keyword>
<accession>A0A6P9ACU9</accession>
<dbReference type="PANTHER" id="PTHR12606:SF141">
    <property type="entry name" value="GH15225P-RELATED"/>
    <property type="match status" value="1"/>
</dbReference>
<dbReference type="Proteomes" id="UP000515158">
    <property type="component" value="Unplaced"/>
</dbReference>
<dbReference type="InParanoid" id="A0A6P9ACU9"/>
<dbReference type="InterPro" id="IPR003653">
    <property type="entry name" value="Peptidase_C48_C"/>
</dbReference>
<keyword evidence="4" id="KW-0788">Thiol protease</keyword>
<dbReference type="InterPro" id="IPR036397">
    <property type="entry name" value="RNaseH_sf"/>
</dbReference>
<evidence type="ECO:0000313" key="7">
    <source>
        <dbReference type="Proteomes" id="UP000515158"/>
    </source>
</evidence>
<evidence type="ECO:0000259" key="6">
    <source>
        <dbReference type="PROSITE" id="PS50600"/>
    </source>
</evidence>
<feature type="domain" description="Ubiquitin-like protease family profile" evidence="6">
    <location>
        <begin position="278"/>
        <end position="448"/>
    </location>
</feature>
<dbReference type="AlphaFoldDB" id="A0A6P9ACU9"/>
<dbReference type="KEGG" id="tpal:117653617"/>
<dbReference type="GO" id="GO:0016926">
    <property type="term" value="P:protein desumoylation"/>
    <property type="evidence" value="ECO:0007669"/>
    <property type="project" value="TreeGrafter"/>
</dbReference>
<dbReference type="Pfam" id="PF02902">
    <property type="entry name" value="Peptidase_C48"/>
    <property type="match status" value="1"/>
</dbReference>
<evidence type="ECO:0000256" key="4">
    <source>
        <dbReference type="ARBA" id="ARBA00022807"/>
    </source>
</evidence>
<dbReference type="Gene3D" id="3.40.395.10">
    <property type="entry name" value="Adenoviral Proteinase, Chain A"/>
    <property type="match status" value="1"/>
</dbReference>
<dbReference type="GO" id="GO:0005634">
    <property type="term" value="C:nucleus"/>
    <property type="evidence" value="ECO:0007669"/>
    <property type="project" value="TreeGrafter"/>
</dbReference>
<dbReference type="Gene3D" id="3.30.420.10">
    <property type="entry name" value="Ribonuclease H-like superfamily/Ribonuclease H"/>
    <property type="match status" value="1"/>
</dbReference>
<dbReference type="GO" id="GO:0016929">
    <property type="term" value="F:deSUMOylase activity"/>
    <property type="evidence" value="ECO:0007669"/>
    <property type="project" value="TreeGrafter"/>
</dbReference>
<dbReference type="SUPFAM" id="SSF54001">
    <property type="entry name" value="Cysteine proteinases"/>
    <property type="match status" value="1"/>
</dbReference>
<evidence type="ECO:0000256" key="1">
    <source>
        <dbReference type="ARBA" id="ARBA00005234"/>
    </source>
</evidence>
<sequence length="539" mass="61117">MKTKESFCLLLILYTKLQAGDPVKSTFLKQDYLNWFERRGITFKDKINVKQLASLAAEISASEDKWFNIDLILNNSEYDIRPLWLPPYHCHFNPIELIWGIVKAYFEANVGKCGDSEEAMIRVWEEALDSITPEVWANCVRHTEELIEACYQNECQVESPDQTEYSQFKLTLSEDDFGIEDSEEDQPIPQVPPTQTSKRALPFAAGFPTSHSDPNDIVALSDDECDMLDAIQSSQDALQPVFGYGHDYCPDPVRYCAIAEQMGTSCQDETVMSTINKLIVRGKDIKSVLGTSNLPQAKWLNDIVIDAYLSLIAERSQKPGYPSVFVFSSFFYNRLCRSSYAGVQRHTIKLKKSLFHHDLVAIPINVGGHWVLATLDMRHKKISLYDSLGGRNHSEILSNLRNYFSKECERRRGHECPIMSWSADCVDTPLQTNGDDCGVFMCKFLEALARNVPLSAIGWKDMDFHRKLMAHELISGSLFPSVPVKDSTPNDVHKWPAARAAAKKVTRKRGGPTLKRKAEPNQKIAVKFIKFPKLMQICL</sequence>
<evidence type="ECO:0000256" key="2">
    <source>
        <dbReference type="ARBA" id="ARBA00022670"/>
    </source>
</evidence>
<dbReference type="RefSeq" id="XP_034255305.1">
    <property type="nucleotide sequence ID" value="XM_034399414.1"/>
</dbReference>
<gene>
    <name evidence="8" type="primary">LOC117653617</name>
</gene>
<dbReference type="OrthoDB" id="6618660at2759"/>
<organism evidence="8">
    <name type="scientific">Thrips palmi</name>
    <name type="common">Melon thrips</name>
    <dbReference type="NCBI Taxonomy" id="161013"/>
    <lineage>
        <taxon>Eukaryota</taxon>
        <taxon>Metazoa</taxon>
        <taxon>Ecdysozoa</taxon>
        <taxon>Arthropoda</taxon>
        <taxon>Hexapoda</taxon>
        <taxon>Insecta</taxon>
        <taxon>Pterygota</taxon>
        <taxon>Neoptera</taxon>
        <taxon>Paraneoptera</taxon>
        <taxon>Thysanoptera</taxon>
        <taxon>Terebrantia</taxon>
        <taxon>Thripoidea</taxon>
        <taxon>Thripidae</taxon>
        <taxon>Thrips</taxon>
    </lineage>
</organism>